<evidence type="ECO:0000256" key="1">
    <source>
        <dbReference type="SAM" id="SignalP"/>
    </source>
</evidence>
<dbReference type="RefSeq" id="WP_241447850.1">
    <property type="nucleotide sequence ID" value="NZ_JAKZHW010000002.1"/>
</dbReference>
<sequence length="182" mass="18986">MMKLRSLAAAMLLAAAAVPLRAQANDDLASKIVNDPGNPQVNGAKASLRDDAKVQGGKALRIQVPKKGANPWDSTAESTLTKPVKAGDKLELIFWARLEKGDGGATSSSLAFAGIQVNAAPYTSVVQQQPVEVGPEWKMVEIKGKADRNYPAGGLKVSIHLANAKQTIDLGPIVVLDLGPGA</sequence>
<dbReference type="Proteomes" id="UP001203058">
    <property type="component" value="Unassembled WGS sequence"/>
</dbReference>
<evidence type="ECO:0000313" key="3">
    <source>
        <dbReference type="Proteomes" id="UP001203058"/>
    </source>
</evidence>
<accession>A0ABS9VPT8</accession>
<protein>
    <recommendedName>
        <fullName evidence="4">CBM-cenC domain-containing protein</fullName>
    </recommendedName>
</protein>
<keyword evidence="3" id="KW-1185">Reference proteome</keyword>
<dbReference type="EMBL" id="JAKZHW010000002">
    <property type="protein sequence ID" value="MCH8616972.1"/>
    <property type="molecule type" value="Genomic_DNA"/>
</dbReference>
<reference evidence="2 3" key="1">
    <citation type="submission" date="2022-03" db="EMBL/GenBank/DDBJ databases">
        <authorList>
            <person name="Jo J.-H."/>
            <person name="Im W.-T."/>
        </authorList>
    </citation>
    <scope>NUCLEOTIDE SEQUENCE [LARGE SCALE GENOMIC DNA]</scope>
    <source>
        <strain evidence="2 3">SM33</strain>
    </source>
</reference>
<feature type="chain" id="PRO_5047055622" description="CBM-cenC domain-containing protein" evidence="1">
    <location>
        <begin position="25"/>
        <end position="182"/>
    </location>
</feature>
<keyword evidence="1" id="KW-0732">Signal</keyword>
<name>A0ABS9VPT8_9SPHN</name>
<proteinExistence type="predicted"/>
<dbReference type="Gene3D" id="2.60.120.260">
    <property type="entry name" value="Galactose-binding domain-like"/>
    <property type="match status" value="1"/>
</dbReference>
<feature type="signal peptide" evidence="1">
    <location>
        <begin position="1"/>
        <end position="24"/>
    </location>
</feature>
<evidence type="ECO:0008006" key="4">
    <source>
        <dbReference type="Google" id="ProtNLM"/>
    </source>
</evidence>
<gene>
    <name evidence="2" type="ORF">LZ016_12800</name>
</gene>
<organism evidence="2 3">
    <name type="scientific">Sphingomonas telluris</name>
    <dbReference type="NCBI Taxonomy" id="2907998"/>
    <lineage>
        <taxon>Bacteria</taxon>
        <taxon>Pseudomonadati</taxon>
        <taxon>Pseudomonadota</taxon>
        <taxon>Alphaproteobacteria</taxon>
        <taxon>Sphingomonadales</taxon>
        <taxon>Sphingomonadaceae</taxon>
        <taxon>Sphingomonas</taxon>
    </lineage>
</organism>
<dbReference type="InterPro" id="IPR008979">
    <property type="entry name" value="Galactose-bd-like_sf"/>
</dbReference>
<comment type="caution">
    <text evidence="2">The sequence shown here is derived from an EMBL/GenBank/DDBJ whole genome shotgun (WGS) entry which is preliminary data.</text>
</comment>
<evidence type="ECO:0000313" key="2">
    <source>
        <dbReference type="EMBL" id="MCH8616972.1"/>
    </source>
</evidence>
<dbReference type="SUPFAM" id="SSF49785">
    <property type="entry name" value="Galactose-binding domain-like"/>
    <property type="match status" value="1"/>
</dbReference>